<evidence type="ECO:0000313" key="6">
    <source>
        <dbReference type="RefSeq" id="XP_020084520.1"/>
    </source>
</evidence>
<feature type="compositionally biased region" description="Pro residues" evidence="4">
    <location>
        <begin position="328"/>
        <end position="343"/>
    </location>
</feature>
<sequence length="776" mass="82580">MRELPFNAQEGKEGSSGVLVAQQQEQQQQQQQQQVEEDQAALFWPGVRTSLSGGGGNSNSNSNTSNNNNNNTSNNTSSKRQKSSGVEEGLEPRSVLDQRRSPSPPTSSSTLSSSLGGGGGGGGGGCSSDIAGVAAVSGNNPSTPKWDVAGGIHQRRDEWAAAELQPIAAGLEMAGFIGAGEKCAGIIGVDEWDAMLSESAASPAHEQSFLRWIMGEADDPAALGITRQQQQQQQPPQPPPLISQLVGAEFDSGANVGLGFGIPDLDAVGAGGIASAAAAISPLSLSSEVTSAGGLSLSSNTANSNKVSNPNSNFATHHSGNLLNPLLLSPPPPTQPQPPPSQLPLPQGLFFPEPPMEEKPQLLGAPSFLLNQHQQQQQQQQQQAVADQLFEAARIVETGDHVGARGILARLNQQLPSAMGKPPLLRSAYYFKQALNHILADPATTPFAPASSPSSGPHRSAFSTPLATPHDVAFKLAAYKEFSEVSPVLQFANFTATQALLEELGPSADRIHIIDFDIGVGGQWSSFMQELAQSRRCTTSASASGAAAAAAAVGAAPLLKLTAFVSPSSYHPLELHLTRDNLTHFAAELQIPFEFNILPLDSFDPAELLSMGKEAIAVNLPIGCGHGHAFPTLLRLVKQLFPKIVISIDHSSDRGELPFGQHFFQAFQSCLFLLDSIDSSGISTEITNRIEHFLLQPRIERAIIGRHSTASKMMPWRTLFTSAGFVPVHFSNFAETQAECLLKRVQVRGFHVEKRQSSLSLYWQRGELISVSAWRC</sequence>
<dbReference type="Pfam" id="PF03514">
    <property type="entry name" value="GRAS"/>
    <property type="match status" value="1"/>
</dbReference>
<feature type="region of interest" description="SAW" evidence="3">
    <location>
        <begin position="704"/>
        <end position="775"/>
    </location>
</feature>
<dbReference type="InterPro" id="IPR005202">
    <property type="entry name" value="TF_GRAS"/>
</dbReference>
<reference evidence="6" key="2">
    <citation type="submission" date="2025-08" db="UniProtKB">
        <authorList>
            <consortium name="RefSeq"/>
        </authorList>
    </citation>
    <scope>IDENTIFICATION</scope>
    <source>
        <tissue evidence="6">Leaf</tissue>
    </source>
</reference>
<reference evidence="5" key="1">
    <citation type="journal article" date="2015" name="Nat. Genet.">
        <title>The pineapple genome and the evolution of CAM photosynthesis.</title>
        <authorList>
            <person name="Ming R."/>
            <person name="VanBuren R."/>
            <person name="Wai C.M."/>
            <person name="Tang H."/>
            <person name="Schatz M.C."/>
            <person name="Bowers J.E."/>
            <person name="Lyons E."/>
            <person name="Wang M.L."/>
            <person name="Chen J."/>
            <person name="Biggers E."/>
            <person name="Zhang J."/>
            <person name="Huang L."/>
            <person name="Zhang L."/>
            <person name="Miao W."/>
            <person name="Zhang J."/>
            <person name="Ye Z."/>
            <person name="Miao C."/>
            <person name="Lin Z."/>
            <person name="Wang H."/>
            <person name="Zhou H."/>
            <person name="Yim W.C."/>
            <person name="Priest H.D."/>
            <person name="Zheng C."/>
            <person name="Woodhouse M."/>
            <person name="Edger P.P."/>
            <person name="Guyot R."/>
            <person name="Guo H.B."/>
            <person name="Guo H."/>
            <person name="Zheng G."/>
            <person name="Singh R."/>
            <person name="Sharma A."/>
            <person name="Min X."/>
            <person name="Zheng Y."/>
            <person name="Lee H."/>
            <person name="Gurtowski J."/>
            <person name="Sedlazeck F.J."/>
            <person name="Harkess A."/>
            <person name="McKain M.R."/>
            <person name="Liao Z."/>
            <person name="Fang J."/>
            <person name="Liu J."/>
            <person name="Zhang X."/>
            <person name="Zhang Q."/>
            <person name="Hu W."/>
            <person name="Qin Y."/>
            <person name="Wang K."/>
            <person name="Chen L.Y."/>
            <person name="Shirley N."/>
            <person name="Lin Y.R."/>
            <person name="Liu L.Y."/>
            <person name="Hernandez A.G."/>
            <person name="Wright C.L."/>
            <person name="Bulone V."/>
            <person name="Tuskan G.A."/>
            <person name="Heath K."/>
            <person name="Zee F."/>
            <person name="Moore P.H."/>
            <person name="Sunkar R."/>
            <person name="Leebens-Mack J.H."/>
            <person name="Mockler T."/>
            <person name="Bennetzen J.L."/>
            <person name="Freeling M."/>
            <person name="Sankoff D."/>
            <person name="Paterson A.H."/>
            <person name="Zhu X."/>
            <person name="Yang X."/>
            <person name="Smith J.A."/>
            <person name="Cushman J.C."/>
            <person name="Paull R.E."/>
            <person name="Yu Q."/>
        </authorList>
    </citation>
    <scope>NUCLEOTIDE SEQUENCE [LARGE SCALE GENOMIC DNA]</scope>
    <source>
        <strain evidence="5">cv. F153</strain>
    </source>
</reference>
<evidence type="ECO:0000256" key="1">
    <source>
        <dbReference type="ARBA" id="ARBA00023015"/>
    </source>
</evidence>
<comment type="similarity">
    <text evidence="3">Belongs to the GRAS family.</text>
</comment>
<dbReference type="PROSITE" id="PS50985">
    <property type="entry name" value="GRAS"/>
    <property type="match status" value="1"/>
</dbReference>
<feature type="compositionally biased region" description="Gly residues" evidence="4">
    <location>
        <begin position="115"/>
        <end position="126"/>
    </location>
</feature>
<keyword evidence="2" id="KW-0804">Transcription</keyword>
<feature type="compositionally biased region" description="Polar residues" evidence="4">
    <location>
        <begin position="296"/>
        <end position="319"/>
    </location>
</feature>
<dbReference type="Proteomes" id="UP000515123">
    <property type="component" value="Linkage group 3"/>
</dbReference>
<keyword evidence="5" id="KW-1185">Reference proteome</keyword>
<evidence type="ECO:0000256" key="3">
    <source>
        <dbReference type="PROSITE-ProRule" id="PRU01191"/>
    </source>
</evidence>
<dbReference type="GeneID" id="109707568"/>
<organism evidence="5 6">
    <name type="scientific">Ananas comosus</name>
    <name type="common">Pineapple</name>
    <name type="synonym">Ananas ananas</name>
    <dbReference type="NCBI Taxonomy" id="4615"/>
    <lineage>
        <taxon>Eukaryota</taxon>
        <taxon>Viridiplantae</taxon>
        <taxon>Streptophyta</taxon>
        <taxon>Embryophyta</taxon>
        <taxon>Tracheophyta</taxon>
        <taxon>Spermatophyta</taxon>
        <taxon>Magnoliopsida</taxon>
        <taxon>Liliopsida</taxon>
        <taxon>Poales</taxon>
        <taxon>Bromeliaceae</taxon>
        <taxon>Bromelioideae</taxon>
        <taxon>Ananas</taxon>
    </lineage>
</organism>
<keyword evidence="1" id="KW-0805">Transcription regulation</keyword>
<dbReference type="OrthoDB" id="666726at2759"/>
<feature type="compositionally biased region" description="Low complexity" evidence="4">
    <location>
        <begin position="22"/>
        <end position="34"/>
    </location>
</feature>
<dbReference type="RefSeq" id="XP_020084520.1">
    <property type="nucleotide sequence ID" value="XM_020228931.1"/>
</dbReference>
<evidence type="ECO:0000256" key="2">
    <source>
        <dbReference type="ARBA" id="ARBA00023163"/>
    </source>
</evidence>
<gene>
    <name evidence="6" type="primary">LOC109707568</name>
</gene>
<feature type="compositionally biased region" description="Low complexity" evidence="4">
    <location>
        <begin position="58"/>
        <end position="78"/>
    </location>
</feature>
<evidence type="ECO:0000256" key="4">
    <source>
        <dbReference type="SAM" id="MobiDB-lite"/>
    </source>
</evidence>
<comment type="caution">
    <text evidence="3">Lacks conserved residue(s) required for the propagation of feature annotation.</text>
</comment>
<accession>A0A6P5ETK0</accession>
<feature type="compositionally biased region" description="Basic and acidic residues" evidence="4">
    <location>
        <begin position="90"/>
        <end position="100"/>
    </location>
</feature>
<proteinExistence type="inferred from homology"/>
<evidence type="ECO:0000313" key="5">
    <source>
        <dbReference type="Proteomes" id="UP000515123"/>
    </source>
</evidence>
<name>A0A6P5ETK0_ANACO</name>
<dbReference type="PANTHER" id="PTHR31636">
    <property type="entry name" value="OSJNBA0084A10.13 PROTEIN-RELATED"/>
    <property type="match status" value="1"/>
</dbReference>
<protein>
    <submittedName>
        <fullName evidence="6">Scarecrow-like protein 6</fullName>
    </submittedName>
</protein>
<feature type="region of interest" description="Disordered" evidence="4">
    <location>
        <begin position="1"/>
        <end position="126"/>
    </location>
</feature>
<feature type="region of interest" description="Disordered" evidence="4">
    <location>
        <begin position="291"/>
        <end position="361"/>
    </location>
</feature>
<feature type="short sequence motif" description="VHIID" evidence="3">
    <location>
        <begin position="511"/>
        <end position="515"/>
    </location>
</feature>
<dbReference type="AlphaFoldDB" id="A0A6P5ETK0"/>